<proteinExistence type="predicted"/>
<name>A0A024FUU1_9STRA</name>
<accession>A0A024FUU1</accession>
<dbReference type="InParanoid" id="A0A024FUU1"/>
<reference evidence="1 2" key="1">
    <citation type="submission" date="2012-05" db="EMBL/GenBank/DDBJ databases">
        <title>Recombination and specialization in a pathogen metapopulation.</title>
        <authorList>
            <person name="Gardiner A."/>
            <person name="Kemen E."/>
            <person name="Schultz-Larsen T."/>
            <person name="MacLean D."/>
            <person name="Van Oosterhout C."/>
            <person name="Jones J.D.G."/>
        </authorList>
    </citation>
    <scope>NUCLEOTIDE SEQUENCE [LARGE SCALE GENOMIC DNA]</scope>
    <source>
        <strain evidence="1 2">Ac Nc2</strain>
    </source>
</reference>
<evidence type="ECO:0000313" key="1">
    <source>
        <dbReference type="EMBL" id="CCI10890.1"/>
    </source>
</evidence>
<gene>
    <name evidence="1" type="ORF">BN9_119010</name>
</gene>
<organism evidence="1 2">
    <name type="scientific">Albugo candida</name>
    <dbReference type="NCBI Taxonomy" id="65357"/>
    <lineage>
        <taxon>Eukaryota</taxon>
        <taxon>Sar</taxon>
        <taxon>Stramenopiles</taxon>
        <taxon>Oomycota</taxon>
        <taxon>Peronosporomycetes</taxon>
        <taxon>Albuginales</taxon>
        <taxon>Albuginaceae</taxon>
        <taxon>Albugo</taxon>
    </lineage>
</organism>
<dbReference type="Proteomes" id="UP000053237">
    <property type="component" value="Unassembled WGS sequence"/>
</dbReference>
<sequence length="99" mass="11094">MTCTTGVGAAFGLDRSEFSFVRSVITNPQLQVYSIFRDLHHIHCARSVLLTVVLRLRRAHSACEVTGSARNERINRWILQDSKIIAAGLDPSSRIQFPL</sequence>
<dbReference type="AlphaFoldDB" id="A0A024FUU1"/>
<dbReference type="EMBL" id="CAIX01000436">
    <property type="protein sequence ID" value="CCI10890.1"/>
    <property type="molecule type" value="Genomic_DNA"/>
</dbReference>
<keyword evidence="2" id="KW-1185">Reference proteome</keyword>
<evidence type="ECO:0000313" key="2">
    <source>
        <dbReference type="Proteomes" id="UP000053237"/>
    </source>
</evidence>
<protein>
    <submittedName>
        <fullName evidence="1">Uncharacterized protein</fullName>
    </submittedName>
</protein>
<comment type="caution">
    <text evidence="1">The sequence shown here is derived from an EMBL/GenBank/DDBJ whole genome shotgun (WGS) entry which is preliminary data.</text>
</comment>